<keyword evidence="1" id="KW-0472">Membrane</keyword>
<dbReference type="RefSeq" id="WP_093949791.1">
    <property type="nucleotide sequence ID" value="NZ_NMUL01000023.1"/>
</dbReference>
<proteinExistence type="predicted"/>
<name>A0A229T2B9_9PSEU</name>
<reference evidence="3" key="1">
    <citation type="submission" date="2017-07" db="EMBL/GenBank/DDBJ databases">
        <title>Comparative genome mining reveals phylogenetic distribution patterns of secondary metabolites in Amycolatopsis.</title>
        <authorList>
            <person name="Adamek M."/>
            <person name="Alanjary M."/>
            <person name="Sales-Ortells H."/>
            <person name="Goodfellow M."/>
            <person name="Bull A.T."/>
            <person name="Kalinowski J."/>
            <person name="Ziemert N."/>
        </authorList>
    </citation>
    <scope>NUCLEOTIDE SEQUENCE [LARGE SCALE GENOMIC DNA]</scope>
    <source>
        <strain evidence="3">H5</strain>
    </source>
</reference>
<accession>A0A229T2B9</accession>
<dbReference type="AlphaFoldDB" id="A0A229T2B9"/>
<keyword evidence="1" id="KW-1133">Transmembrane helix</keyword>
<dbReference type="OrthoDB" id="188354at2"/>
<keyword evidence="1" id="KW-0812">Transmembrane</keyword>
<dbReference type="Pfam" id="PF09661">
    <property type="entry name" value="DUF2398"/>
    <property type="match status" value="1"/>
</dbReference>
<organism evidence="2 3">
    <name type="scientific">Amycolatopsis vastitatis</name>
    <dbReference type="NCBI Taxonomy" id="1905142"/>
    <lineage>
        <taxon>Bacteria</taxon>
        <taxon>Bacillati</taxon>
        <taxon>Actinomycetota</taxon>
        <taxon>Actinomycetes</taxon>
        <taxon>Pseudonocardiales</taxon>
        <taxon>Pseudonocardiaceae</taxon>
        <taxon>Amycolatopsis</taxon>
    </lineage>
</organism>
<evidence type="ECO:0000313" key="3">
    <source>
        <dbReference type="Proteomes" id="UP000215199"/>
    </source>
</evidence>
<keyword evidence="3" id="KW-1185">Reference proteome</keyword>
<dbReference type="EMBL" id="NMUL01000023">
    <property type="protein sequence ID" value="OXM65387.1"/>
    <property type="molecule type" value="Genomic_DNA"/>
</dbReference>
<evidence type="ECO:0000256" key="1">
    <source>
        <dbReference type="SAM" id="Phobius"/>
    </source>
</evidence>
<sequence length="414" mass="45731">MSKLNNQLVTAERDEVAHGIRRLLATPLIIERGQPEAFDLVRRRREPIRKWFDYYCGWTLTVEPRLGYARLVKVRTVTDPTRPARRLRSGRAPFDRRRYALLCVVAAELLSVPVTTIGLLADRVGRATSADDVVPAFDTAARGERMAFVDVLRLLESYGVVEVVDGTTEAYVDSAEAKVLYRIDATLLLRLLAAPVGASQLGVPIDDVALHFDELLAAVSRERRYGLASGAHDETATRSDVQRNLWLRHSVFRRLVDDPVLYFDDLSADERAYLASPSGRQLLRRAADQAGFVLEERAEGVLFVDVDGLATDSRFPDDTGNAKVAALLLLESLSTPSTVEQLEIEAAALLDRFPRWAKSYRDEDGPRQLAADALGILAAFGLVQQEGGLVRPLPAAARYAVRDARTTDPGEATP</sequence>
<dbReference type="Proteomes" id="UP000215199">
    <property type="component" value="Unassembled WGS sequence"/>
</dbReference>
<feature type="transmembrane region" description="Helical" evidence="1">
    <location>
        <begin position="99"/>
        <end position="121"/>
    </location>
</feature>
<protein>
    <submittedName>
        <fullName evidence="2">TIGR02678 family protein</fullName>
    </submittedName>
</protein>
<evidence type="ECO:0000313" key="2">
    <source>
        <dbReference type="EMBL" id="OXM65387.1"/>
    </source>
</evidence>
<dbReference type="NCBIfam" id="TIGR02678">
    <property type="entry name" value="TIGR02678 family protein"/>
    <property type="match status" value="1"/>
</dbReference>
<dbReference type="InterPro" id="IPR013494">
    <property type="entry name" value="CHP02678"/>
</dbReference>
<comment type="caution">
    <text evidence="2">The sequence shown here is derived from an EMBL/GenBank/DDBJ whole genome shotgun (WGS) entry which is preliminary data.</text>
</comment>
<gene>
    <name evidence="2" type="ORF">CF165_24020</name>
</gene>